<sequence length="288" mass="33733">MKTFFNKEKTILFLVFLHFFVSFVMFYFLLQSDDLGVVLIFLYSLIVTIALFRGVIEGLITSLIILFTVGTALLVIMFRYEEFDRLYQTVITPEYLVIFGGGLIIGSLLSGFIHRYHTEMIRENSRLKGEIDNFVSIDPDTSFDNAGRMEIEIKREMTRINRHGGLFTLMFLELDYYEEFVKAYGHQELNHLLEVVGEKVEQSLRYSDRKFRYSDNKFAFLLIETSKTNVEIVADKLGEQLAEHQLLNGKKVTLFFHISFDEYNESKKDIHYTDLIGDLQKETVFYDL</sequence>
<reference evidence="1" key="1">
    <citation type="submission" date="2023-11" db="EMBL/GenBank/DDBJ databases">
        <title>Gracilibacillus pellucida a moderately halophilic bacterium isolated from saline soil in Xinjiang province.</title>
        <authorList>
            <person name="Zhang Z."/>
            <person name="Tan F."/>
            <person name="Wang Y."/>
            <person name="Xia M."/>
        </authorList>
    </citation>
    <scope>NUCLEOTIDE SEQUENCE</scope>
    <source>
        <strain evidence="1">S3-1-1</strain>
    </source>
</reference>
<keyword evidence="1" id="KW-0548">Nucleotidyltransferase</keyword>
<organism evidence="1 2">
    <name type="scientific">Gracilibacillus pellucidus</name>
    <dbReference type="NCBI Taxonomy" id="3095368"/>
    <lineage>
        <taxon>Bacteria</taxon>
        <taxon>Bacillati</taxon>
        <taxon>Bacillota</taxon>
        <taxon>Bacilli</taxon>
        <taxon>Bacillales</taxon>
        <taxon>Bacillaceae</taxon>
        <taxon>Gracilibacillus</taxon>
    </lineage>
</organism>
<accession>A0ACC6M6C7</accession>
<dbReference type="EMBL" id="JAWZSR010000005">
    <property type="protein sequence ID" value="MDX8046441.1"/>
    <property type="molecule type" value="Genomic_DNA"/>
</dbReference>
<dbReference type="Proteomes" id="UP001277972">
    <property type="component" value="Unassembled WGS sequence"/>
</dbReference>
<dbReference type="EC" id="2.7.7.65" evidence="1"/>
<evidence type="ECO:0000313" key="1">
    <source>
        <dbReference type="EMBL" id="MDX8046441.1"/>
    </source>
</evidence>
<keyword evidence="1" id="KW-0808">Transferase</keyword>
<evidence type="ECO:0000313" key="2">
    <source>
        <dbReference type="Proteomes" id="UP001277972"/>
    </source>
</evidence>
<proteinExistence type="predicted"/>
<keyword evidence="2" id="KW-1185">Reference proteome</keyword>
<comment type="caution">
    <text evidence="1">The sequence shown here is derived from an EMBL/GenBank/DDBJ whole genome shotgun (WGS) entry which is preliminary data.</text>
</comment>
<name>A0ACC6M6C7_9BACI</name>
<protein>
    <submittedName>
        <fullName evidence="1">Diguanylate cyclase</fullName>
        <ecNumber evidence="1">2.7.7.65</ecNumber>
    </submittedName>
</protein>
<gene>
    <name evidence="1" type="ORF">SH601_10650</name>
</gene>